<accession>A0ABV8VMP9</accession>
<gene>
    <name evidence="9" type="ORF">ACFO5K_20970</name>
</gene>
<feature type="domain" description="CopC" evidence="8">
    <location>
        <begin position="31"/>
        <end position="124"/>
    </location>
</feature>
<comment type="subcellular location">
    <subcellularLocation>
        <location evidence="1">Cell envelope</location>
    </subcellularLocation>
</comment>
<evidence type="ECO:0000256" key="5">
    <source>
        <dbReference type="SAM" id="MobiDB-lite"/>
    </source>
</evidence>
<protein>
    <submittedName>
        <fullName evidence="9">Copper resistance protein CopC</fullName>
    </submittedName>
</protein>
<evidence type="ECO:0000259" key="8">
    <source>
        <dbReference type="Pfam" id="PF04234"/>
    </source>
</evidence>
<evidence type="ECO:0000256" key="7">
    <source>
        <dbReference type="SAM" id="SignalP"/>
    </source>
</evidence>
<dbReference type="InterPro" id="IPR007348">
    <property type="entry name" value="CopC_dom"/>
</dbReference>
<keyword evidence="2" id="KW-0479">Metal-binding</keyword>
<sequence>MRASRVAGLLIAVLTVLFAAVFAASGIASAHSGAVSSVPEDGSTVEVGPARAGITFNEELQQNFPSLTVVGPDGRLWSKGEVLVEGDTVSVEVGELGPVGEYTIAFRVTSADGHPVSGTRSFTLSKEGTGTPGPKPGEQNADGDNDSGGVPVWVFVAGGVVLFAAGLAVALLGGRRKK</sequence>
<keyword evidence="6" id="KW-0472">Membrane</keyword>
<dbReference type="Gene3D" id="2.60.40.1220">
    <property type="match status" value="1"/>
</dbReference>
<dbReference type="PANTHER" id="PTHR34820:SF4">
    <property type="entry name" value="INNER MEMBRANE PROTEIN YEBZ"/>
    <property type="match status" value="1"/>
</dbReference>
<feature type="signal peptide" evidence="7">
    <location>
        <begin position="1"/>
        <end position="30"/>
    </location>
</feature>
<reference evidence="10" key="1">
    <citation type="journal article" date="2019" name="Int. J. Syst. Evol. Microbiol.">
        <title>The Global Catalogue of Microorganisms (GCM) 10K type strain sequencing project: providing services to taxonomists for standard genome sequencing and annotation.</title>
        <authorList>
            <consortium name="The Broad Institute Genomics Platform"/>
            <consortium name="The Broad Institute Genome Sequencing Center for Infectious Disease"/>
            <person name="Wu L."/>
            <person name="Ma J."/>
        </authorList>
    </citation>
    <scope>NUCLEOTIDE SEQUENCE [LARGE SCALE GENOMIC DNA]</scope>
    <source>
        <strain evidence="10">IBRC-M 10490</strain>
    </source>
</reference>
<dbReference type="Pfam" id="PF04234">
    <property type="entry name" value="CopC"/>
    <property type="match status" value="1"/>
</dbReference>
<dbReference type="Proteomes" id="UP001595844">
    <property type="component" value="Unassembled WGS sequence"/>
</dbReference>
<evidence type="ECO:0000256" key="3">
    <source>
        <dbReference type="ARBA" id="ARBA00022729"/>
    </source>
</evidence>
<organism evidence="9 10">
    <name type="scientific">Nocardia halotolerans</name>
    <dbReference type="NCBI Taxonomy" id="1755878"/>
    <lineage>
        <taxon>Bacteria</taxon>
        <taxon>Bacillati</taxon>
        <taxon>Actinomycetota</taxon>
        <taxon>Actinomycetes</taxon>
        <taxon>Mycobacteriales</taxon>
        <taxon>Nocardiaceae</taxon>
        <taxon>Nocardia</taxon>
    </lineage>
</organism>
<evidence type="ECO:0000256" key="6">
    <source>
        <dbReference type="SAM" id="Phobius"/>
    </source>
</evidence>
<feature type="region of interest" description="Disordered" evidence="5">
    <location>
        <begin position="115"/>
        <end position="146"/>
    </location>
</feature>
<keyword evidence="6" id="KW-0812">Transmembrane</keyword>
<dbReference type="InterPro" id="IPR032694">
    <property type="entry name" value="CopC/D"/>
</dbReference>
<evidence type="ECO:0000256" key="4">
    <source>
        <dbReference type="ARBA" id="ARBA00023008"/>
    </source>
</evidence>
<keyword evidence="4" id="KW-0186">Copper</keyword>
<keyword evidence="10" id="KW-1185">Reference proteome</keyword>
<dbReference type="PANTHER" id="PTHR34820">
    <property type="entry name" value="INNER MEMBRANE PROTEIN YEBZ"/>
    <property type="match status" value="1"/>
</dbReference>
<evidence type="ECO:0000313" key="10">
    <source>
        <dbReference type="Proteomes" id="UP001595844"/>
    </source>
</evidence>
<comment type="caution">
    <text evidence="9">The sequence shown here is derived from an EMBL/GenBank/DDBJ whole genome shotgun (WGS) entry which is preliminary data.</text>
</comment>
<evidence type="ECO:0000256" key="1">
    <source>
        <dbReference type="ARBA" id="ARBA00004196"/>
    </source>
</evidence>
<dbReference type="InterPro" id="IPR014755">
    <property type="entry name" value="Cu-Rt/internalin_Ig-like"/>
</dbReference>
<evidence type="ECO:0000313" key="9">
    <source>
        <dbReference type="EMBL" id="MFC4376571.1"/>
    </source>
</evidence>
<evidence type="ECO:0000256" key="2">
    <source>
        <dbReference type="ARBA" id="ARBA00022723"/>
    </source>
</evidence>
<dbReference type="SUPFAM" id="SSF81296">
    <property type="entry name" value="E set domains"/>
    <property type="match status" value="1"/>
</dbReference>
<name>A0ABV8VMP9_9NOCA</name>
<dbReference type="InterPro" id="IPR014756">
    <property type="entry name" value="Ig_E-set"/>
</dbReference>
<keyword evidence="3 7" id="KW-0732">Signal</keyword>
<dbReference type="RefSeq" id="WP_378565550.1">
    <property type="nucleotide sequence ID" value="NZ_JBHSDL010000025.1"/>
</dbReference>
<keyword evidence="6" id="KW-1133">Transmembrane helix</keyword>
<feature type="transmembrane region" description="Helical" evidence="6">
    <location>
        <begin position="152"/>
        <end position="172"/>
    </location>
</feature>
<feature type="chain" id="PRO_5046791824" evidence="7">
    <location>
        <begin position="31"/>
        <end position="178"/>
    </location>
</feature>
<dbReference type="EMBL" id="JBHSDL010000025">
    <property type="protein sequence ID" value="MFC4376571.1"/>
    <property type="molecule type" value="Genomic_DNA"/>
</dbReference>
<proteinExistence type="predicted"/>